<organism evidence="4 5">
    <name type="scientific">Lithospermum erythrorhizon</name>
    <name type="common">Purple gromwell</name>
    <name type="synonym">Lithospermum officinale var. erythrorhizon</name>
    <dbReference type="NCBI Taxonomy" id="34254"/>
    <lineage>
        <taxon>Eukaryota</taxon>
        <taxon>Viridiplantae</taxon>
        <taxon>Streptophyta</taxon>
        <taxon>Embryophyta</taxon>
        <taxon>Tracheophyta</taxon>
        <taxon>Spermatophyta</taxon>
        <taxon>Magnoliopsida</taxon>
        <taxon>eudicotyledons</taxon>
        <taxon>Gunneridae</taxon>
        <taxon>Pentapetalae</taxon>
        <taxon>asterids</taxon>
        <taxon>lamiids</taxon>
        <taxon>Boraginales</taxon>
        <taxon>Boraginaceae</taxon>
        <taxon>Boraginoideae</taxon>
        <taxon>Lithospermeae</taxon>
        <taxon>Lithospermum</taxon>
    </lineage>
</organism>
<dbReference type="GO" id="GO:0004568">
    <property type="term" value="F:chitinase activity"/>
    <property type="evidence" value="ECO:0007669"/>
    <property type="project" value="TreeGrafter"/>
</dbReference>
<proteinExistence type="predicted"/>
<keyword evidence="5" id="KW-1185">Reference proteome</keyword>
<evidence type="ECO:0000256" key="2">
    <source>
        <dbReference type="ARBA" id="ARBA00023295"/>
    </source>
</evidence>
<feature type="domain" description="GH18" evidence="3">
    <location>
        <begin position="1"/>
        <end position="85"/>
    </location>
</feature>
<dbReference type="PANTHER" id="PTHR45708">
    <property type="entry name" value="ENDOCHITINASE"/>
    <property type="match status" value="1"/>
</dbReference>
<sequence length="85" mass="9277">MLDTGLFDFVWVQFYNNPCEYASGDLNNLDVAWKQWLTIPAKMIFLGLPAAPGAPGNGFIPVSDLISKVVPVIKGSSNSSIKKYV</sequence>
<protein>
    <recommendedName>
        <fullName evidence="3">GH18 domain-containing protein</fullName>
    </recommendedName>
</protein>
<dbReference type="InterPro" id="IPR017853">
    <property type="entry name" value="GH"/>
</dbReference>
<dbReference type="Gene3D" id="3.20.20.80">
    <property type="entry name" value="Glycosidases"/>
    <property type="match status" value="1"/>
</dbReference>
<evidence type="ECO:0000313" key="4">
    <source>
        <dbReference type="EMBL" id="GAA0157602.1"/>
    </source>
</evidence>
<dbReference type="Proteomes" id="UP001454036">
    <property type="component" value="Unassembled WGS sequence"/>
</dbReference>
<evidence type="ECO:0000313" key="5">
    <source>
        <dbReference type="Proteomes" id="UP001454036"/>
    </source>
</evidence>
<dbReference type="SUPFAM" id="SSF51445">
    <property type="entry name" value="(Trans)glycosidases"/>
    <property type="match status" value="1"/>
</dbReference>
<reference evidence="4 5" key="1">
    <citation type="submission" date="2024-01" db="EMBL/GenBank/DDBJ databases">
        <title>The complete chloroplast genome sequence of Lithospermum erythrorhizon: insights into the phylogenetic relationship among Boraginaceae species and the maternal lineages of purple gromwells.</title>
        <authorList>
            <person name="Okada T."/>
            <person name="Watanabe K."/>
        </authorList>
    </citation>
    <scope>NUCLEOTIDE SEQUENCE [LARGE SCALE GENOMIC DNA]</scope>
</reference>
<dbReference type="InterPro" id="IPR001223">
    <property type="entry name" value="Glyco_hydro18_cat"/>
</dbReference>
<comment type="caution">
    <text evidence="4">The sequence shown here is derived from an EMBL/GenBank/DDBJ whole genome shotgun (WGS) entry which is preliminary data.</text>
</comment>
<dbReference type="AlphaFoldDB" id="A0AAV3Q5U3"/>
<dbReference type="InterPro" id="IPR050542">
    <property type="entry name" value="Glycosyl_Hydrlase18_Chitinase"/>
</dbReference>
<gene>
    <name evidence="4" type="ORF">LIER_14838</name>
</gene>
<keyword evidence="2" id="KW-0326">Glycosidase</keyword>
<dbReference type="PANTHER" id="PTHR45708:SF49">
    <property type="entry name" value="ENDOCHITINASE"/>
    <property type="match status" value="1"/>
</dbReference>
<dbReference type="PROSITE" id="PS51910">
    <property type="entry name" value="GH18_2"/>
    <property type="match status" value="1"/>
</dbReference>
<dbReference type="GO" id="GO:0005576">
    <property type="term" value="C:extracellular region"/>
    <property type="evidence" value="ECO:0007669"/>
    <property type="project" value="TreeGrafter"/>
</dbReference>
<evidence type="ECO:0000256" key="1">
    <source>
        <dbReference type="ARBA" id="ARBA00022801"/>
    </source>
</evidence>
<dbReference type="EMBL" id="BAABME010003143">
    <property type="protein sequence ID" value="GAA0157602.1"/>
    <property type="molecule type" value="Genomic_DNA"/>
</dbReference>
<keyword evidence="1" id="KW-0378">Hydrolase</keyword>
<name>A0AAV3Q5U3_LITER</name>
<evidence type="ECO:0000259" key="3">
    <source>
        <dbReference type="PROSITE" id="PS51910"/>
    </source>
</evidence>
<dbReference type="GO" id="GO:0005975">
    <property type="term" value="P:carbohydrate metabolic process"/>
    <property type="evidence" value="ECO:0007669"/>
    <property type="project" value="InterPro"/>
</dbReference>
<accession>A0AAV3Q5U3</accession>